<protein>
    <recommendedName>
        <fullName evidence="4">Vesicle transport v-SNARE protein</fullName>
    </recommendedName>
</protein>
<accession>A0A0C2CIC5</accession>
<evidence type="ECO:0000256" key="1">
    <source>
        <dbReference type="SAM" id="MobiDB-lite"/>
    </source>
</evidence>
<dbReference type="InterPro" id="IPR005606">
    <property type="entry name" value="Sec20"/>
</dbReference>
<name>A0A0C2CIC5_9BILA</name>
<keyword evidence="3" id="KW-1185">Reference proteome</keyword>
<dbReference type="Proteomes" id="UP000054047">
    <property type="component" value="Unassembled WGS sequence"/>
</dbReference>
<gene>
    <name evidence="2" type="ORF">ANCDUO_20383</name>
</gene>
<dbReference type="GO" id="GO:0031201">
    <property type="term" value="C:SNARE complex"/>
    <property type="evidence" value="ECO:0007669"/>
    <property type="project" value="TreeGrafter"/>
</dbReference>
<dbReference type="GO" id="GO:0006890">
    <property type="term" value="P:retrograde vesicle-mediated transport, Golgi to endoplasmic reticulum"/>
    <property type="evidence" value="ECO:0007669"/>
    <property type="project" value="InterPro"/>
</dbReference>
<feature type="compositionally biased region" description="Basic and acidic residues" evidence="1">
    <location>
        <begin position="124"/>
        <end position="142"/>
    </location>
</feature>
<feature type="compositionally biased region" description="Basic and acidic residues" evidence="1">
    <location>
        <begin position="73"/>
        <end position="92"/>
    </location>
</feature>
<dbReference type="AlphaFoldDB" id="A0A0C2CIC5"/>
<evidence type="ECO:0000313" key="2">
    <source>
        <dbReference type="EMBL" id="KIH49542.1"/>
    </source>
</evidence>
<organism evidence="2 3">
    <name type="scientific">Ancylostoma duodenale</name>
    <dbReference type="NCBI Taxonomy" id="51022"/>
    <lineage>
        <taxon>Eukaryota</taxon>
        <taxon>Metazoa</taxon>
        <taxon>Ecdysozoa</taxon>
        <taxon>Nematoda</taxon>
        <taxon>Chromadorea</taxon>
        <taxon>Rhabditida</taxon>
        <taxon>Rhabditina</taxon>
        <taxon>Rhabditomorpha</taxon>
        <taxon>Strongyloidea</taxon>
        <taxon>Ancylostomatidae</taxon>
        <taxon>Ancylostomatinae</taxon>
        <taxon>Ancylostoma</taxon>
    </lineage>
</organism>
<dbReference type="EMBL" id="KN752966">
    <property type="protein sequence ID" value="KIH49542.1"/>
    <property type="molecule type" value="Genomic_DNA"/>
</dbReference>
<feature type="region of interest" description="Disordered" evidence="1">
    <location>
        <begin position="114"/>
        <end position="142"/>
    </location>
</feature>
<feature type="non-terminal residue" evidence="2">
    <location>
        <position position="187"/>
    </location>
</feature>
<dbReference type="GO" id="GO:0005783">
    <property type="term" value="C:endoplasmic reticulum"/>
    <property type="evidence" value="ECO:0007669"/>
    <property type="project" value="TreeGrafter"/>
</dbReference>
<sequence length="187" mass="21367">MAPISDRGALEAHILHQEIVRLDTMAKQKIDYIMEKVRDEKALHEETREAKDLLASLGSKIDMLKAVTSRLSSRREQQNVRENAERHSKELAENQQQLRSATIHARRVINESARSSLLEGGSDEIERRKRQMDEKNLKEDAVKTTERLSDLLSKMGEQVAQSEQTMDSLVHSSSVLVQTHKEFESHA</sequence>
<proteinExistence type="predicted"/>
<dbReference type="PANTHER" id="PTHR12825:SF0">
    <property type="entry name" value="VESICLE TRANSPORT PROTEIN SEC20"/>
    <property type="match status" value="1"/>
</dbReference>
<feature type="region of interest" description="Disordered" evidence="1">
    <location>
        <begin position="69"/>
        <end position="94"/>
    </location>
</feature>
<dbReference type="GO" id="GO:0005484">
    <property type="term" value="F:SNAP receptor activity"/>
    <property type="evidence" value="ECO:0007669"/>
    <property type="project" value="InterPro"/>
</dbReference>
<dbReference type="OrthoDB" id="46868at2759"/>
<evidence type="ECO:0000313" key="3">
    <source>
        <dbReference type="Proteomes" id="UP000054047"/>
    </source>
</evidence>
<dbReference type="PANTHER" id="PTHR12825">
    <property type="entry name" value="BNIP1-RELATED"/>
    <property type="match status" value="1"/>
</dbReference>
<reference evidence="2 3" key="1">
    <citation type="submission" date="2013-12" db="EMBL/GenBank/DDBJ databases">
        <title>Draft genome of the parsitic nematode Ancylostoma duodenale.</title>
        <authorList>
            <person name="Mitreva M."/>
        </authorList>
    </citation>
    <scope>NUCLEOTIDE SEQUENCE [LARGE SCALE GENOMIC DNA]</scope>
    <source>
        <strain evidence="2 3">Zhejiang</strain>
    </source>
</reference>
<evidence type="ECO:0008006" key="4">
    <source>
        <dbReference type="Google" id="ProtNLM"/>
    </source>
</evidence>